<evidence type="ECO:0008006" key="4">
    <source>
        <dbReference type="Google" id="ProtNLM"/>
    </source>
</evidence>
<proteinExistence type="predicted"/>
<dbReference type="EMBL" id="JBBPBN010000009">
    <property type="protein sequence ID" value="KAK9031689.1"/>
    <property type="molecule type" value="Genomic_DNA"/>
</dbReference>
<organism evidence="2 3">
    <name type="scientific">Hibiscus sabdariffa</name>
    <name type="common">roselle</name>
    <dbReference type="NCBI Taxonomy" id="183260"/>
    <lineage>
        <taxon>Eukaryota</taxon>
        <taxon>Viridiplantae</taxon>
        <taxon>Streptophyta</taxon>
        <taxon>Embryophyta</taxon>
        <taxon>Tracheophyta</taxon>
        <taxon>Spermatophyta</taxon>
        <taxon>Magnoliopsida</taxon>
        <taxon>eudicotyledons</taxon>
        <taxon>Gunneridae</taxon>
        <taxon>Pentapetalae</taxon>
        <taxon>rosids</taxon>
        <taxon>malvids</taxon>
        <taxon>Malvales</taxon>
        <taxon>Malvaceae</taxon>
        <taxon>Malvoideae</taxon>
        <taxon>Hibiscus</taxon>
    </lineage>
</organism>
<keyword evidence="1" id="KW-1133">Transmembrane helix</keyword>
<gene>
    <name evidence="2" type="ORF">V6N11_055981</name>
</gene>
<evidence type="ECO:0000313" key="3">
    <source>
        <dbReference type="Proteomes" id="UP001396334"/>
    </source>
</evidence>
<name>A0ABR2T3B7_9ROSI</name>
<dbReference type="Proteomes" id="UP001396334">
    <property type="component" value="Unassembled WGS sequence"/>
</dbReference>
<evidence type="ECO:0000256" key="1">
    <source>
        <dbReference type="SAM" id="Phobius"/>
    </source>
</evidence>
<reference evidence="2 3" key="1">
    <citation type="journal article" date="2024" name="G3 (Bethesda)">
        <title>Genome assembly of Hibiscus sabdariffa L. provides insights into metabolisms of medicinal natural products.</title>
        <authorList>
            <person name="Kim T."/>
        </authorList>
    </citation>
    <scope>NUCLEOTIDE SEQUENCE [LARGE SCALE GENOMIC DNA]</scope>
    <source>
        <strain evidence="2">TK-2024</strain>
        <tissue evidence="2">Old leaves</tissue>
    </source>
</reference>
<keyword evidence="3" id="KW-1185">Reference proteome</keyword>
<protein>
    <recommendedName>
        <fullName evidence="4">CASP-like protein</fullName>
    </recommendedName>
</protein>
<sequence length="165" mass="18430">MSLIAKIRIHRWCQVIGRPYDRHRDYWSGVSLGNFLDREDRSQLALSCWDVPSKGRKGAKGKHGVSHEERGIITSHGGEMQMRQGAEDLVDQISAGLQTVLKMAAVVYGLRLFVKTLWGMQERRFSATFDAVTSAAISITMAFVVCLFSIHRHARSEIGPAAAFI</sequence>
<comment type="caution">
    <text evidence="2">The sequence shown here is derived from an EMBL/GenBank/DDBJ whole genome shotgun (WGS) entry which is preliminary data.</text>
</comment>
<accession>A0ABR2T3B7</accession>
<keyword evidence="1" id="KW-0472">Membrane</keyword>
<keyword evidence="1" id="KW-0812">Transmembrane</keyword>
<evidence type="ECO:0000313" key="2">
    <source>
        <dbReference type="EMBL" id="KAK9031689.1"/>
    </source>
</evidence>
<feature type="transmembrane region" description="Helical" evidence="1">
    <location>
        <begin position="131"/>
        <end position="150"/>
    </location>
</feature>